<dbReference type="RefSeq" id="WP_257742187.1">
    <property type="nucleotide sequence ID" value="NZ_CP096115.1"/>
</dbReference>
<evidence type="ECO:0000313" key="2">
    <source>
        <dbReference type="EMBL" id="UUX92037.1"/>
    </source>
</evidence>
<feature type="transmembrane region" description="Helical" evidence="1">
    <location>
        <begin position="12"/>
        <end position="34"/>
    </location>
</feature>
<evidence type="ECO:0000313" key="3">
    <source>
        <dbReference type="Proteomes" id="UP001060368"/>
    </source>
</evidence>
<dbReference type="EMBL" id="CP096115">
    <property type="protein sequence ID" value="UUX92037.1"/>
    <property type="molecule type" value="Genomic_DNA"/>
</dbReference>
<organism evidence="2 3">
    <name type="scientific">Methanoplanus endosymbiosus</name>
    <dbReference type="NCBI Taxonomy" id="33865"/>
    <lineage>
        <taxon>Archaea</taxon>
        <taxon>Methanobacteriati</taxon>
        <taxon>Methanobacteriota</taxon>
        <taxon>Stenosarchaea group</taxon>
        <taxon>Methanomicrobia</taxon>
        <taxon>Methanomicrobiales</taxon>
        <taxon>Methanomicrobiaceae</taxon>
        <taxon>Methanoplanus</taxon>
    </lineage>
</organism>
<sequence>MIEKLKNAVNTYFNYTVPVVAGLSFIGIVLSLVVEAGSMLSYSGVAGCVIASFIIGIVAFLREKKDLVSILAPLYAVLIFNPYSEFTTGIIMQIMYAATISVIAIRLIKKF</sequence>
<protein>
    <submittedName>
        <fullName evidence="2">Uncharacterized protein</fullName>
    </submittedName>
</protein>
<feature type="transmembrane region" description="Helical" evidence="1">
    <location>
        <begin position="40"/>
        <end position="60"/>
    </location>
</feature>
<keyword evidence="1" id="KW-0472">Membrane</keyword>
<dbReference type="KEGG" id="mend:L6E24_11835"/>
<dbReference type="Proteomes" id="UP001060368">
    <property type="component" value="Chromosome"/>
</dbReference>
<keyword evidence="3" id="KW-1185">Reference proteome</keyword>
<gene>
    <name evidence="2" type="ORF">L6E24_11835</name>
</gene>
<feature type="transmembrane region" description="Helical" evidence="1">
    <location>
        <begin position="67"/>
        <end position="84"/>
    </location>
</feature>
<keyword evidence="1" id="KW-0812">Transmembrane</keyword>
<feature type="transmembrane region" description="Helical" evidence="1">
    <location>
        <begin position="90"/>
        <end position="108"/>
    </location>
</feature>
<accession>A0A9E7TH18</accession>
<proteinExistence type="predicted"/>
<dbReference type="GeneID" id="74308402"/>
<dbReference type="AlphaFoldDB" id="A0A9E7TH18"/>
<evidence type="ECO:0000256" key="1">
    <source>
        <dbReference type="SAM" id="Phobius"/>
    </source>
</evidence>
<reference evidence="2" key="1">
    <citation type="submission" date="2022-04" db="EMBL/GenBank/DDBJ databases">
        <title>Complete genome of Methanoplanus endosymbiosus DSM 3599.</title>
        <authorList>
            <person name="Chen S.-C."/>
            <person name="You Y.-T."/>
            <person name="Zhou Y.-Z."/>
            <person name="Lai M.-C."/>
        </authorList>
    </citation>
    <scope>NUCLEOTIDE SEQUENCE</scope>
    <source>
        <strain evidence="2">DSM 3599</strain>
    </source>
</reference>
<keyword evidence="1" id="KW-1133">Transmembrane helix</keyword>
<name>A0A9E7TH18_9EURY</name>